<feature type="domain" description="HTH arsR-type" evidence="4">
    <location>
        <begin position="275"/>
        <end position="349"/>
    </location>
</feature>
<dbReference type="PANTHER" id="PTHR43132:SF6">
    <property type="entry name" value="HTH-TYPE TRANSCRIPTIONAL REPRESSOR CZRA"/>
    <property type="match status" value="1"/>
</dbReference>
<comment type="caution">
    <text evidence="5">The sequence shown here is derived from an EMBL/GenBank/DDBJ whole genome shotgun (WGS) entry which is preliminary data.</text>
</comment>
<dbReference type="EMBL" id="BAAARY010000020">
    <property type="protein sequence ID" value="GAA2530380.1"/>
    <property type="molecule type" value="Genomic_DNA"/>
</dbReference>
<keyword evidence="2" id="KW-0238">DNA-binding</keyword>
<evidence type="ECO:0000259" key="4">
    <source>
        <dbReference type="SMART" id="SM00418"/>
    </source>
</evidence>
<dbReference type="InterPro" id="IPR045981">
    <property type="entry name" value="DUF5937"/>
</dbReference>
<dbReference type="InterPro" id="IPR051011">
    <property type="entry name" value="Metal_resp_trans_reg"/>
</dbReference>
<dbReference type="InterPro" id="IPR036388">
    <property type="entry name" value="WH-like_DNA-bd_sf"/>
</dbReference>
<keyword evidence="1" id="KW-0805">Transcription regulation</keyword>
<gene>
    <name evidence="5" type="ORF">GCM10010201_32290</name>
</gene>
<dbReference type="CDD" id="cd00090">
    <property type="entry name" value="HTH_ARSR"/>
    <property type="match status" value="1"/>
</dbReference>
<dbReference type="Pfam" id="PF19361">
    <property type="entry name" value="DUF5937"/>
    <property type="match status" value="1"/>
</dbReference>
<dbReference type="RefSeq" id="WP_344173977.1">
    <property type="nucleotide sequence ID" value="NZ_BAAARY010000020.1"/>
</dbReference>
<keyword evidence="3" id="KW-0804">Transcription</keyword>
<evidence type="ECO:0000256" key="1">
    <source>
        <dbReference type="ARBA" id="ARBA00023015"/>
    </source>
</evidence>
<sequence length="351" mass="37854">MRAVDVMAVPSEGAGTGVPGCQERRWRRLMLTLTFGATDVATIRFAVSPLWELVASIRVAADPGGHAVHLPWVRRHRSAAATAPVLRTLACGARRRTPGFLAPAPRSPVVEPAAEIDSVRHTPPELVRQDLERVFGAARPLALDALYEDPAAHLPTLADALHGYWQAALEPHWPRLRGLLEHDVVHRARQIADGGPAGVFAALHQDVVWSDGQLRVDLPAFGDTHRLAGRGLVLVPTAFGWPRVHVKAAEPWAPVLRYPARAVGTLWEGTPGGVDLAASLGRTRAHLLSLLDEPLTTTALARISGLAPAGVSAHLHRLRRSGLVTAHRIGRTVAYARTPLAHAWCSRQPDP</sequence>
<evidence type="ECO:0000313" key="6">
    <source>
        <dbReference type="Proteomes" id="UP001499978"/>
    </source>
</evidence>
<dbReference type="SMART" id="SM00418">
    <property type="entry name" value="HTH_ARSR"/>
    <property type="match status" value="1"/>
</dbReference>
<evidence type="ECO:0000313" key="5">
    <source>
        <dbReference type="EMBL" id="GAA2530380.1"/>
    </source>
</evidence>
<dbReference type="SUPFAM" id="SSF46785">
    <property type="entry name" value="Winged helix' DNA-binding domain"/>
    <property type="match status" value="1"/>
</dbReference>
<dbReference type="Gene3D" id="1.10.10.10">
    <property type="entry name" value="Winged helix-like DNA-binding domain superfamily/Winged helix DNA-binding domain"/>
    <property type="match status" value="1"/>
</dbReference>
<dbReference type="InterPro" id="IPR011991">
    <property type="entry name" value="ArsR-like_HTH"/>
</dbReference>
<proteinExistence type="predicted"/>
<reference evidence="6" key="1">
    <citation type="journal article" date="2019" name="Int. J. Syst. Evol. Microbiol.">
        <title>The Global Catalogue of Microorganisms (GCM) 10K type strain sequencing project: providing services to taxonomists for standard genome sequencing and annotation.</title>
        <authorList>
            <consortium name="The Broad Institute Genomics Platform"/>
            <consortium name="The Broad Institute Genome Sequencing Center for Infectious Disease"/>
            <person name="Wu L."/>
            <person name="Ma J."/>
        </authorList>
    </citation>
    <scope>NUCLEOTIDE SEQUENCE [LARGE SCALE GENOMIC DNA]</scope>
    <source>
        <strain evidence="6">JCM 3367</strain>
    </source>
</reference>
<organism evidence="5 6">
    <name type="scientific">Pilimelia columellifera subsp. columellifera</name>
    <dbReference type="NCBI Taxonomy" id="706583"/>
    <lineage>
        <taxon>Bacteria</taxon>
        <taxon>Bacillati</taxon>
        <taxon>Actinomycetota</taxon>
        <taxon>Actinomycetes</taxon>
        <taxon>Micromonosporales</taxon>
        <taxon>Micromonosporaceae</taxon>
        <taxon>Pilimelia</taxon>
    </lineage>
</organism>
<dbReference type="InterPro" id="IPR001845">
    <property type="entry name" value="HTH_ArsR_DNA-bd_dom"/>
</dbReference>
<protein>
    <submittedName>
        <fullName evidence="5">DUF5937 family protein</fullName>
    </submittedName>
</protein>
<evidence type="ECO:0000256" key="3">
    <source>
        <dbReference type="ARBA" id="ARBA00023163"/>
    </source>
</evidence>
<accession>A0ABP6B0W9</accession>
<keyword evidence="6" id="KW-1185">Reference proteome</keyword>
<dbReference type="InterPro" id="IPR036390">
    <property type="entry name" value="WH_DNA-bd_sf"/>
</dbReference>
<name>A0ABP6B0W9_9ACTN</name>
<evidence type="ECO:0000256" key="2">
    <source>
        <dbReference type="ARBA" id="ARBA00023125"/>
    </source>
</evidence>
<dbReference type="Pfam" id="PF12840">
    <property type="entry name" value="HTH_20"/>
    <property type="match status" value="1"/>
</dbReference>
<dbReference type="PANTHER" id="PTHR43132">
    <property type="entry name" value="ARSENICAL RESISTANCE OPERON REPRESSOR ARSR-RELATED"/>
    <property type="match status" value="1"/>
</dbReference>
<dbReference type="Proteomes" id="UP001499978">
    <property type="component" value="Unassembled WGS sequence"/>
</dbReference>